<dbReference type="Gene3D" id="3.10.450.50">
    <property type="match status" value="1"/>
</dbReference>
<keyword evidence="4" id="KW-1185">Reference proteome</keyword>
<gene>
    <name evidence="3" type="ORF">OKIOD_LOCUS14355</name>
</gene>
<comment type="subcellular location">
    <subcellularLocation>
        <location evidence="1">Cytoplasm</location>
    </subcellularLocation>
    <subcellularLocation>
        <location evidence="1">Nucleus</location>
    </subcellularLocation>
</comment>
<protein>
    <submittedName>
        <fullName evidence="3">Oidioi.mRNA.OKI2018_I69.chr2.g5590.t1.cds</fullName>
    </submittedName>
</protein>
<dbReference type="InterPro" id="IPR032710">
    <property type="entry name" value="NTF2-like_dom_sf"/>
</dbReference>
<dbReference type="Pfam" id="PF02136">
    <property type="entry name" value="NTF2"/>
    <property type="match status" value="1"/>
</dbReference>
<dbReference type="PROSITE" id="PS50177">
    <property type="entry name" value="NTF2_DOMAIN"/>
    <property type="match status" value="1"/>
</dbReference>
<keyword evidence="1" id="KW-0963">Cytoplasm</keyword>
<dbReference type="InterPro" id="IPR045875">
    <property type="entry name" value="NTF2"/>
</dbReference>
<dbReference type="InterPro" id="IPR002075">
    <property type="entry name" value="NTF2_dom"/>
</dbReference>
<dbReference type="CDD" id="cd00780">
    <property type="entry name" value="NTF2"/>
    <property type="match status" value="1"/>
</dbReference>
<evidence type="ECO:0000313" key="3">
    <source>
        <dbReference type="EMBL" id="CAG5111266.1"/>
    </source>
</evidence>
<keyword evidence="1" id="KW-0539">Nucleus</keyword>
<keyword evidence="1" id="KW-0813">Transport</keyword>
<dbReference type="SUPFAM" id="SSF54427">
    <property type="entry name" value="NTF2-like"/>
    <property type="match status" value="1"/>
</dbReference>
<reference evidence="3 4" key="1">
    <citation type="submission" date="2021-04" db="EMBL/GenBank/DDBJ databases">
        <authorList>
            <person name="Bliznina A."/>
        </authorList>
    </citation>
    <scope>NUCLEOTIDE SEQUENCE [LARGE SCALE GENOMIC DNA]</scope>
</reference>
<evidence type="ECO:0000313" key="4">
    <source>
        <dbReference type="Proteomes" id="UP001158576"/>
    </source>
</evidence>
<dbReference type="Proteomes" id="UP001158576">
    <property type="component" value="Chromosome 2"/>
</dbReference>
<organism evidence="3 4">
    <name type="scientific">Oikopleura dioica</name>
    <name type="common">Tunicate</name>
    <dbReference type="NCBI Taxonomy" id="34765"/>
    <lineage>
        <taxon>Eukaryota</taxon>
        <taxon>Metazoa</taxon>
        <taxon>Chordata</taxon>
        <taxon>Tunicata</taxon>
        <taxon>Appendicularia</taxon>
        <taxon>Copelata</taxon>
        <taxon>Oikopleuridae</taxon>
        <taxon>Oikopleura</taxon>
    </lineage>
</organism>
<sequence length="91" mass="10023">MTFEGAQFQGKQPIIDKLTSLPFKQVNHQITTVDSQPIIGVDDNQACCVMVTGQLKTDDDPPHSFHQSFVLRPAGGSFVVANDIFRLALHN</sequence>
<name>A0ABN7T0W8_OIKDI</name>
<feature type="domain" description="NTF2" evidence="2">
    <location>
        <begin position="1"/>
        <end position="87"/>
    </location>
</feature>
<comment type="function">
    <text evidence="1">Has a role in nuclear-cytoplasmic transport of proteins and mRNAs.</text>
</comment>
<dbReference type="InterPro" id="IPR018222">
    <property type="entry name" value="Nuclear_transport_factor_2_euk"/>
</dbReference>
<evidence type="ECO:0000256" key="1">
    <source>
        <dbReference type="RuleBase" id="RU369002"/>
    </source>
</evidence>
<proteinExistence type="predicted"/>
<accession>A0ABN7T0W8</accession>
<evidence type="ECO:0000259" key="2">
    <source>
        <dbReference type="PROSITE" id="PS50177"/>
    </source>
</evidence>
<dbReference type="EMBL" id="OU015567">
    <property type="protein sequence ID" value="CAG5111266.1"/>
    <property type="molecule type" value="Genomic_DNA"/>
</dbReference>
<dbReference type="PANTHER" id="PTHR12612">
    <property type="entry name" value="NUCLEAR TRANSPORT FACTOR 2"/>
    <property type="match status" value="1"/>
</dbReference>
<keyword evidence="1" id="KW-0653">Protein transport</keyword>